<organism evidence="2 3">
    <name type="scientific">Metabacillus endolithicus</name>
    <dbReference type="NCBI Taxonomy" id="1535204"/>
    <lineage>
        <taxon>Bacteria</taxon>
        <taxon>Bacillati</taxon>
        <taxon>Bacillota</taxon>
        <taxon>Bacilli</taxon>
        <taxon>Bacillales</taxon>
        <taxon>Bacillaceae</taxon>
        <taxon>Metabacillus</taxon>
    </lineage>
</organism>
<keyword evidence="1" id="KW-0472">Membrane</keyword>
<evidence type="ECO:0000313" key="3">
    <source>
        <dbReference type="Proteomes" id="UP001597318"/>
    </source>
</evidence>
<feature type="transmembrane region" description="Helical" evidence="1">
    <location>
        <begin position="29"/>
        <end position="47"/>
    </location>
</feature>
<dbReference type="EMBL" id="JBHUIK010000003">
    <property type="protein sequence ID" value="MFD2214912.1"/>
    <property type="molecule type" value="Genomic_DNA"/>
</dbReference>
<evidence type="ECO:0000256" key="1">
    <source>
        <dbReference type="SAM" id="Phobius"/>
    </source>
</evidence>
<keyword evidence="1" id="KW-0812">Transmembrane</keyword>
<keyword evidence="1" id="KW-1133">Transmembrane helix</keyword>
<name>A0ABW5BXP7_9BACI</name>
<keyword evidence="3" id="KW-1185">Reference proteome</keyword>
<gene>
    <name evidence="2" type="ORF">ACFSKK_14575</name>
</gene>
<dbReference type="Proteomes" id="UP001597318">
    <property type="component" value="Unassembled WGS sequence"/>
</dbReference>
<comment type="caution">
    <text evidence="2">The sequence shown here is derived from an EMBL/GenBank/DDBJ whole genome shotgun (WGS) entry which is preliminary data.</text>
</comment>
<evidence type="ECO:0000313" key="2">
    <source>
        <dbReference type="EMBL" id="MFD2214912.1"/>
    </source>
</evidence>
<feature type="transmembrane region" description="Helical" evidence="1">
    <location>
        <begin position="7"/>
        <end position="23"/>
    </location>
</feature>
<sequence length="178" mass="19834">MKKLLQIFFFTSIPFGFIMGLMFQELEIGIMVGLFFGLGMTIILGIINKVSMKSIGESGTTSVKQEKQIELTLPYKSAFELCKKAVLSINGTKITYENDQEGKIHAKTAVNALTWGDKISVFVEKVDEERSKVHIQSKPAVATTVVDYGKNLKNVKMIEDYLVPVTPRSLSNGQEHLN</sequence>
<reference evidence="3" key="1">
    <citation type="journal article" date="2019" name="Int. J. Syst. Evol. Microbiol.">
        <title>The Global Catalogue of Microorganisms (GCM) 10K type strain sequencing project: providing services to taxonomists for standard genome sequencing and annotation.</title>
        <authorList>
            <consortium name="The Broad Institute Genomics Platform"/>
            <consortium name="The Broad Institute Genome Sequencing Center for Infectious Disease"/>
            <person name="Wu L."/>
            <person name="Ma J."/>
        </authorList>
    </citation>
    <scope>NUCLEOTIDE SEQUENCE [LARGE SCALE GENOMIC DNA]</scope>
    <source>
        <strain evidence="3">CGMCC 1.15474</strain>
    </source>
</reference>
<dbReference type="RefSeq" id="WP_247346433.1">
    <property type="nucleotide sequence ID" value="NZ_CP095550.1"/>
</dbReference>
<protein>
    <submittedName>
        <fullName evidence="2">Uncharacterized protein</fullName>
    </submittedName>
</protein>
<accession>A0ABW5BXP7</accession>
<proteinExistence type="predicted"/>